<proteinExistence type="predicted"/>
<dbReference type="Gene3D" id="6.10.250.3030">
    <property type="match status" value="1"/>
</dbReference>
<dbReference type="GeneTree" id="ENSGT00940000155953"/>
<dbReference type="Proteomes" id="UP000694388">
    <property type="component" value="Unplaced"/>
</dbReference>
<dbReference type="AlphaFoldDB" id="A0A8C4X0N3"/>
<dbReference type="OMA" id="GRAMCET"/>
<dbReference type="PROSITE" id="PS50097">
    <property type="entry name" value="BTB"/>
    <property type="match status" value="1"/>
</dbReference>
<dbReference type="SUPFAM" id="SSF54695">
    <property type="entry name" value="POZ domain"/>
    <property type="match status" value="1"/>
</dbReference>
<protein>
    <recommendedName>
        <fullName evidence="1">BTB domain-containing protein</fullName>
    </recommendedName>
</protein>
<evidence type="ECO:0000313" key="2">
    <source>
        <dbReference type="Ensembl" id="ENSEBUP00000024066.1"/>
    </source>
</evidence>
<dbReference type="PANTHER" id="PTHR24413">
    <property type="entry name" value="SPECKLE-TYPE POZ PROTEIN"/>
    <property type="match status" value="1"/>
</dbReference>
<feature type="domain" description="BTB" evidence="1">
    <location>
        <begin position="25"/>
        <end position="105"/>
    </location>
</feature>
<reference evidence="2" key="2">
    <citation type="submission" date="2025-09" db="UniProtKB">
        <authorList>
            <consortium name="Ensembl"/>
        </authorList>
    </citation>
    <scope>IDENTIFICATION</scope>
</reference>
<dbReference type="InterPro" id="IPR011333">
    <property type="entry name" value="SKP1/BTB/POZ_sf"/>
</dbReference>
<organism evidence="2 3">
    <name type="scientific">Eptatretus burgeri</name>
    <name type="common">Inshore hagfish</name>
    <dbReference type="NCBI Taxonomy" id="7764"/>
    <lineage>
        <taxon>Eukaryota</taxon>
        <taxon>Metazoa</taxon>
        <taxon>Chordata</taxon>
        <taxon>Craniata</taxon>
        <taxon>Vertebrata</taxon>
        <taxon>Cyclostomata</taxon>
        <taxon>Myxini</taxon>
        <taxon>Myxiniformes</taxon>
        <taxon>Myxinidae</taxon>
        <taxon>Eptatretinae</taxon>
        <taxon>Eptatretus</taxon>
    </lineage>
</organism>
<dbReference type="InterPro" id="IPR000210">
    <property type="entry name" value="BTB/POZ_dom"/>
</dbReference>
<dbReference type="Ensembl" id="ENSEBUT00000024642.1">
    <property type="protein sequence ID" value="ENSEBUP00000024066.1"/>
    <property type="gene ID" value="ENSEBUG00000014818.1"/>
</dbReference>
<reference evidence="2" key="1">
    <citation type="submission" date="2025-08" db="UniProtKB">
        <authorList>
            <consortium name="Ensembl"/>
        </authorList>
    </citation>
    <scope>IDENTIFICATION</scope>
</reference>
<evidence type="ECO:0000313" key="3">
    <source>
        <dbReference type="Proteomes" id="UP000694388"/>
    </source>
</evidence>
<evidence type="ECO:0000259" key="1">
    <source>
        <dbReference type="PROSITE" id="PS50097"/>
    </source>
</evidence>
<dbReference type="SMART" id="SM00225">
    <property type="entry name" value="BTB"/>
    <property type="match status" value="1"/>
</dbReference>
<dbReference type="Gene3D" id="3.30.710.10">
    <property type="entry name" value="Potassium Channel Kv1.1, Chain A"/>
    <property type="match status" value="1"/>
</dbReference>
<accession>A0A8C4X0N3</accession>
<keyword evidence="3" id="KW-1185">Reference proteome</keyword>
<sequence>MPTVNARECRLANDLGDLWERNRLTDCCVYVRGQEFHVHKAILAARSAVFNGIFQHQVEETIKYALDQLETMCERALCANLSVENALDMLILADRYRTERLRVSSINFISSHATDVMDTISFKLMTSYHPELVMDAFRTLATAQCPPRKRMKRLEHLEQHHGV</sequence>
<name>A0A8C4X0N3_EPTBU</name>
<dbReference type="Pfam" id="PF00651">
    <property type="entry name" value="BTB"/>
    <property type="match status" value="1"/>
</dbReference>
<dbReference type="Gene3D" id="6.20.250.50">
    <property type="match status" value="1"/>
</dbReference>